<evidence type="ECO:0000313" key="1">
    <source>
        <dbReference type="EMBL" id="OBZ79865.1"/>
    </source>
</evidence>
<organism evidence="1 2">
    <name type="scientific">Grifola frondosa</name>
    <name type="common">Maitake</name>
    <name type="synonym">Polyporus frondosus</name>
    <dbReference type="NCBI Taxonomy" id="5627"/>
    <lineage>
        <taxon>Eukaryota</taxon>
        <taxon>Fungi</taxon>
        <taxon>Dikarya</taxon>
        <taxon>Basidiomycota</taxon>
        <taxon>Agaricomycotina</taxon>
        <taxon>Agaricomycetes</taxon>
        <taxon>Polyporales</taxon>
        <taxon>Grifolaceae</taxon>
        <taxon>Grifola</taxon>
    </lineage>
</organism>
<sequence length="132" mass="15010">MVNPSLLNFCVTDGESVVATRYISSDKTRLLLYEYAEGGHYKMSKTDKRESIIMVASEPLTFEKADWMEIRTNHMVYYVPPSDPASLNRGTEFASARGLLSPRDRNPRSQDPENCLPLLYEQILSSPPFTML</sequence>
<dbReference type="GO" id="GO:0016740">
    <property type="term" value="F:transferase activity"/>
    <property type="evidence" value="ECO:0007669"/>
    <property type="project" value="UniProtKB-KW"/>
</dbReference>
<dbReference type="STRING" id="5627.A0A1C7MSJ5"/>
<dbReference type="GO" id="GO:0008242">
    <property type="term" value="F:omega peptidase activity"/>
    <property type="evidence" value="ECO:0007669"/>
    <property type="project" value="TreeGrafter"/>
</dbReference>
<protein>
    <submittedName>
        <fullName evidence="1">Putative glutamine amidotransferase DUG3</fullName>
    </submittedName>
</protein>
<gene>
    <name evidence="1" type="primary">DUG3</name>
    <name evidence="1" type="ORF">A0H81_01051</name>
</gene>
<dbReference type="Gene3D" id="3.60.20.10">
    <property type="entry name" value="Glutamine Phosphoribosylpyrophosphate, subunit 1, domain 1"/>
    <property type="match status" value="1"/>
</dbReference>
<comment type="caution">
    <text evidence="1">The sequence shown here is derived from an EMBL/GenBank/DDBJ whole genome shotgun (WGS) entry which is preliminary data.</text>
</comment>
<accession>A0A1C7MSJ5</accession>
<reference evidence="1 2" key="1">
    <citation type="submission" date="2016-03" db="EMBL/GenBank/DDBJ databases">
        <title>Whole genome sequencing of Grifola frondosa 9006-11.</title>
        <authorList>
            <person name="Min B."/>
            <person name="Park H."/>
            <person name="Kim J.-G."/>
            <person name="Cho H."/>
            <person name="Oh Y.-L."/>
            <person name="Kong W.-S."/>
            <person name="Choi I.-G."/>
        </authorList>
    </citation>
    <scope>NUCLEOTIDE SEQUENCE [LARGE SCALE GENOMIC DNA]</scope>
    <source>
        <strain evidence="1 2">9006-11</strain>
    </source>
</reference>
<keyword evidence="2" id="KW-1185">Reference proteome</keyword>
<dbReference type="InterPro" id="IPR052373">
    <property type="entry name" value="Gamma-glu_amide_hydrolase"/>
</dbReference>
<dbReference type="GO" id="GO:0006751">
    <property type="term" value="P:glutathione catabolic process"/>
    <property type="evidence" value="ECO:0007669"/>
    <property type="project" value="TreeGrafter"/>
</dbReference>
<dbReference type="InterPro" id="IPR029055">
    <property type="entry name" value="Ntn_hydrolases_N"/>
</dbReference>
<dbReference type="PANTHER" id="PTHR43187:SF1">
    <property type="entry name" value="GLUTAMINE AMIDOTRANSFERASE DUG3-RELATED"/>
    <property type="match status" value="1"/>
</dbReference>
<dbReference type="Proteomes" id="UP000092993">
    <property type="component" value="Unassembled WGS sequence"/>
</dbReference>
<keyword evidence="1" id="KW-0808">Transferase</keyword>
<dbReference type="PANTHER" id="PTHR43187">
    <property type="entry name" value="GLUTAMINE AMIDOTRANSFERASE DUG3-RELATED"/>
    <property type="match status" value="1"/>
</dbReference>
<dbReference type="GO" id="GO:0005737">
    <property type="term" value="C:cytoplasm"/>
    <property type="evidence" value="ECO:0007669"/>
    <property type="project" value="TreeGrafter"/>
</dbReference>
<keyword evidence="1" id="KW-0315">Glutamine amidotransferase</keyword>
<proteinExistence type="predicted"/>
<dbReference type="EMBL" id="LUGG01000001">
    <property type="protein sequence ID" value="OBZ79865.1"/>
    <property type="molecule type" value="Genomic_DNA"/>
</dbReference>
<dbReference type="OrthoDB" id="14446at2759"/>
<dbReference type="AlphaFoldDB" id="A0A1C7MSJ5"/>
<evidence type="ECO:0000313" key="2">
    <source>
        <dbReference type="Proteomes" id="UP000092993"/>
    </source>
</evidence>
<name>A0A1C7MSJ5_GRIFR</name>
<dbReference type="GO" id="GO:0061672">
    <property type="term" value="C:glutathione hydrolase complex"/>
    <property type="evidence" value="ECO:0007669"/>
    <property type="project" value="TreeGrafter"/>
</dbReference>